<keyword evidence="11" id="KW-0999">Mitochondrion inner membrane</keyword>
<dbReference type="InParanoid" id="A0A1V9XSJ5"/>
<sequence>MRLGMRTLHRNINYGAIRWHAASSKFQQRKFFFERGKVTPMCSSRDYEEAVAQLNRLQSNSSAIKDSLKNCQAAAPLVYTKCTSYLHELGIEQKHLTALRVVHISGTKGKGSTCAYTEAILRSYGYKTGFYSSPHLVAVRERIRINGKPISKDLFAKHFWDTYDILHDFKRRSGEKVPMYFFFLTLMAFRLFVHEKVHVAVVEVGIGGEYDCTNVVDQPSVVGITSLGLDHTKLLGNTIEKIAWHKGGIMKFLVPAFTTDQPAEAMEVLKRKAVERRCHLYTVPSLPLYDTGGRPVQLGIPGRAQQQNASLAVQLAHFWIKKNDPYRFPQIEWGVALRDDVLTFAYGDANIILARPFALNPETIQGLESCRWPGRCQFLDRGSIAYFLDGAHTAESMRECSQWFSQCHQASSSRLRVLIFHCTGDRNAELLLAYLKNLAFDTAIFTQTCTYVQPTLSSDNASFTVDKEKEHKKCSLDEAVFLRLCEQQQKQAQTYVVDCVADAVKKVETIAKGKEAKRRKLSVLVTGSLHLVGNTLSIIDPEPIDV</sequence>
<gene>
    <name evidence="20" type="ORF">BIW11_00588</name>
</gene>
<dbReference type="Gene3D" id="3.90.190.20">
    <property type="entry name" value="Mur ligase, C-terminal domain"/>
    <property type="match status" value="1"/>
</dbReference>
<dbReference type="Proteomes" id="UP000192247">
    <property type="component" value="Unassembled WGS sequence"/>
</dbReference>
<evidence type="ECO:0000256" key="3">
    <source>
        <dbReference type="ARBA" id="ARBA00004496"/>
    </source>
</evidence>
<dbReference type="GO" id="GO:0046872">
    <property type="term" value="F:metal ion binding"/>
    <property type="evidence" value="ECO:0007669"/>
    <property type="project" value="UniProtKB-KW"/>
</dbReference>
<keyword evidence="8 17" id="KW-0436">Ligase</keyword>
<dbReference type="InterPro" id="IPR036615">
    <property type="entry name" value="Mur_ligase_C_dom_sf"/>
</dbReference>
<keyword evidence="9 19" id="KW-0479">Metal-binding</keyword>
<evidence type="ECO:0000256" key="16">
    <source>
        <dbReference type="ARBA" id="ARBA00047493"/>
    </source>
</evidence>
<evidence type="ECO:0000256" key="9">
    <source>
        <dbReference type="ARBA" id="ARBA00022723"/>
    </source>
</evidence>
<feature type="binding site" evidence="19">
    <location>
        <position position="203"/>
    </location>
    <ligand>
        <name>Mg(2+)</name>
        <dbReference type="ChEBI" id="CHEBI:18420"/>
        <label>1</label>
    </ligand>
</feature>
<dbReference type="SUPFAM" id="SSF53244">
    <property type="entry name" value="MurD-like peptide ligases, peptide-binding domain"/>
    <property type="match status" value="1"/>
</dbReference>
<dbReference type="OrthoDB" id="5212574at2759"/>
<accession>A0A1V9XSJ5</accession>
<dbReference type="GO" id="GO:0005524">
    <property type="term" value="F:ATP binding"/>
    <property type="evidence" value="ECO:0007669"/>
    <property type="project" value="UniProtKB-KW"/>
</dbReference>
<dbReference type="FunCoup" id="A0A1V9XSJ5">
    <property type="interactions" value="915"/>
</dbReference>
<evidence type="ECO:0000256" key="7">
    <source>
        <dbReference type="ARBA" id="ARBA00022563"/>
    </source>
</evidence>
<dbReference type="PROSITE" id="PS01012">
    <property type="entry name" value="FOLYLPOLYGLU_SYNT_2"/>
    <property type="match status" value="1"/>
</dbReference>
<dbReference type="InterPro" id="IPR018109">
    <property type="entry name" value="Folylpolyglutamate_synth_CS"/>
</dbReference>
<evidence type="ECO:0000256" key="18">
    <source>
        <dbReference type="PIRSR" id="PIRSR038895-1"/>
    </source>
</evidence>
<evidence type="ECO:0000256" key="6">
    <source>
        <dbReference type="ARBA" id="ARBA00022490"/>
    </source>
</evidence>
<evidence type="ECO:0000256" key="14">
    <source>
        <dbReference type="ARBA" id="ARBA00023128"/>
    </source>
</evidence>
<comment type="function">
    <text evidence="17">Catalyzes conversion of folates to polyglutamate derivatives allowing concentration of folate compounds in the cell and the intracellular retention of these cofactors, which are important substrates for most of the folate-dependent enzymes that are involved in one-carbon transfer reactions involved in purine, pyrimidine and amino acid synthesis.</text>
</comment>
<dbReference type="GO" id="GO:0004326">
    <property type="term" value="F:tetrahydrofolylpolyglutamate synthase activity"/>
    <property type="evidence" value="ECO:0007669"/>
    <property type="project" value="UniProtKB-EC"/>
</dbReference>
<dbReference type="GO" id="GO:0005829">
    <property type="term" value="C:cytosol"/>
    <property type="evidence" value="ECO:0007669"/>
    <property type="project" value="TreeGrafter"/>
</dbReference>
<dbReference type="GO" id="GO:0006730">
    <property type="term" value="P:one-carbon metabolic process"/>
    <property type="evidence" value="ECO:0007669"/>
    <property type="project" value="UniProtKB-KW"/>
</dbReference>
<evidence type="ECO:0000256" key="5">
    <source>
        <dbReference type="ARBA" id="ARBA00008276"/>
    </source>
</evidence>
<evidence type="ECO:0000313" key="21">
    <source>
        <dbReference type="Proteomes" id="UP000192247"/>
    </source>
</evidence>
<evidence type="ECO:0000256" key="15">
    <source>
        <dbReference type="ARBA" id="ARBA00023136"/>
    </source>
</evidence>
<keyword evidence="13 19" id="KW-0460">Magnesium</keyword>
<evidence type="ECO:0000256" key="8">
    <source>
        <dbReference type="ARBA" id="ARBA00022598"/>
    </source>
</evidence>
<dbReference type="EMBL" id="MNPL01004815">
    <property type="protein sequence ID" value="OQR76455.1"/>
    <property type="molecule type" value="Genomic_DNA"/>
</dbReference>
<dbReference type="NCBIfam" id="TIGR01499">
    <property type="entry name" value="folC"/>
    <property type="match status" value="1"/>
</dbReference>
<reference evidence="20 21" key="1">
    <citation type="journal article" date="2017" name="Gigascience">
        <title>Draft genome of the honey bee ectoparasitic mite, Tropilaelaps mercedesae, is shaped by the parasitic life history.</title>
        <authorList>
            <person name="Dong X."/>
            <person name="Armstrong S.D."/>
            <person name="Xia D."/>
            <person name="Makepeace B.L."/>
            <person name="Darby A.C."/>
            <person name="Kadowaki T."/>
        </authorList>
    </citation>
    <scope>NUCLEOTIDE SEQUENCE [LARGE SCALE GENOMIC DNA]</scope>
    <source>
        <strain evidence="20">Wuxi-XJTLU</strain>
    </source>
</reference>
<dbReference type="InterPro" id="IPR023600">
    <property type="entry name" value="Folylpolyglutamate_synth_euk"/>
</dbReference>
<dbReference type="GO" id="GO:0005743">
    <property type="term" value="C:mitochondrial inner membrane"/>
    <property type="evidence" value="ECO:0007669"/>
    <property type="project" value="UniProtKB-SubCell"/>
</dbReference>
<keyword evidence="21" id="KW-1185">Reference proteome</keyword>
<dbReference type="PANTHER" id="PTHR11136">
    <property type="entry name" value="FOLYLPOLYGLUTAMATE SYNTHASE-RELATED"/>
    <property type="match status" value="1"/>
</dbReference>
<dbReference type="PANTHER" id="PTHR11136:SF5">
    <property type="entry name" value="FOLYLPOLYGLUTAMATE SYNTHASE, MITOCHONDRIAL"/>
    <property type="match status" value="1"/>
</dbReference>
<dbReference type="Gene3D" id="3.40.1190.10">
    <property type="entry name" value="Mur-like, catalytic domain"/>
    <property type="match status" value="1"/>
</dbReference>
<keyword evidence="7 17" id="KW-0554">One-carbon metabolism</keyword>
<evidence type="ECO:0000256" key="2">
    <source>
        <dbReference type="ARBA" id="ARBA00004305"/>
    </source>
</evidence>
<dbReference type="InterPro" id="IPR001645">
    <property type="entry name" value="Folylpolyglutamate_synth"/>
</dbReference>
<keyword evidence="12 18" id="KW-0067">ATP-binding</keyword>
<evidence type="ECO:0000256" key="17">
    <source>
        <dbReference type="PIRNR" id="PIRNR038895"/>
    </source>
</evidence>
<dbReference type="InterPro" id="IPR036565">
    <property type="entry name" value="Mur-like_cat_sf"/>
</dbReference>
<protein>
    <recommendedName>
        <fullName evidence="17">Folylpolyglutamate synthase</fullName>
        <ecNumber evidence="17">6.3.2.17</ecNumber>
    </recommendedName>
    <alternativeName>
        <fullName evidence="17">Folylpoly-gamma-glutamate synthetase</fullName>
    </alternativeName>
    <alternativeName>
        <fullName evidence="17">Tetrahydrofolylpolyglutamate synthase</fullName>
    </alternativeName>
</protein>
<dbReference type="GO" id="GO:0005759">
    <property type="term" value="C:mitochondrial matrix"/>
    <property type="evidence" value="ECO:0007669"/>
    <property type="project" value="UniProtKB-SubCell"/>
</dbReference>
<evidence type="ECO:0000256" key="12">
    <source>
        <dbReference type="ARBA" id="ARBA00022840"/>
    </source>
</evidence>
<keyword evidence="6" id="KW-0963">Cytoplasm</keyword>
<comment type="cofactor">
    <cofactor evidence="17">
        <name>a monovalent cation</name>
        <dbReference type="ChEBI" id="CHEBI:60242"/>
    </cofactor>
    <text evidence="17">A monovalent cation.</text>
</comment>
<dbReference type="PIRSF" id="PIRSF038895">
    <property type="entry name" value="FPGS"/>
    <property type="match status" value="1"/>
</dbReference>
<comment type="caution">
    <text evidence="20">The sequence shown here is derived from an EMBL/GenBank/DDBJ whole genome shotgun (WGS) entry which is preliminary data.</text>
</comment>
<comment type="similarity">
    <text evidence="5 17">Belongs to the folylpolyglutamate synthase family.</text>
</comment>
<keyword evidence="10 18" id="KW-0547">Nucleotide-binding</keyword>
<feature type="binding site" evidence="19">
    <location>
        <position position="133"/>
    </location>
    <ligand>
        <name>Mg(2+)</name>
        <dbReference type="ChEBI" id="CHEBI:18420"/>
        <label>1</label>
    </ligand>
</feature>
<comment type="pathway">
    <text evidence="4 17">Cofactor biosynthesis; tetrahydrofolylpolyglutamate biosynthesis.</text>
</comment>
<proteinExistence type="inferred from homology"/>
<organism evidence="20 21">
    <name type="scientific">Tropilaelaps mercedesae</name>
    <dbReference type="NCBI Taxonomy" id="418985"/>
    <lineage>
        <taxon>Eukaryota</taxon>
        <taxon>Metazoa</taxon>
        <taxon>Ecdysozoa</taxon>
        <taxon>Arthropoda</taxon>
        <taxon>Chelicerata</taxon>
        <taxon>Arachnida</taxon>
        <taxon>Acari</taxon>
        <taxon>Parasitiformes</taxon>
        <taxon>Mesostigmata</taxon>
        <taxon>Gamasina</taxon>
        <taxon>Dermanyssoidea</taxon>
        <taxon>Laelapidae</taxon>
        <taxon>Tropilaelaps</taxon>
    </lineage>
</organism>
<comment type="subcellular location">
    <subcellularLocation>
        <location evidence="3">Cytoplasm</location>
    </subcellularLocation>
    <subcellularLocation>
        <location evidence="1">Mitochondrion inner membrane</location>
    </subcellularLocation>
    <subcellularLocation>
        <location evidence="2">Mitochondrion matrix</location>
    </subcellularLocation>
</comment>
<keyword evidence="15" id="KW-0472">Membrane</keyword>
<evidence type="ECO:0000313" key="20">
    <source>
        <dbReference type="EMBL" id="OQR76455.1"/>
    </source>
</evidence>
<comment type="catalytic activity">
    <reaction evidence="16 17">
        <text>(6S)-5,6,7,8-tetrahydrofolyl-(gamma-L-Glu)(n) + L-glutamate + ATP = (6S)-5,6,7,8-tetrahydrofolyl-(gamma-L-Glu)(n+1) + ADP + phosphate + H(+)</text>
        <dbReference type="Rhea" id="RHEA:10580"/>
        <dbReference type="Rhea" id="RHEA-COMP:14738"/>
        <dbReference type="Rhea" id="RHEA-COMP:14740"/>
        <dbReference type="ChEBI" id="CHEBI:15378"/>
        <dbReference type="ChEBI" id="CHEBI:29985"/>
        <dbReference type="ChEBI" id="CHEBI:30616"/>
        <dbReference type="ChEBI" id="CHEBI:43474"/>
        <dbReference type="ChEBI" id="CHEBI:141005"/>
        <dbReference type="ChEBI" id="CHEBI:456216"/>
        <dbReference type="EC" id="6.3.2.17"/>
    </reaction>
</comment>
<evidence type="ECO:0000256" key="10">
    <source>
        <dbReference type="ARBA" id="ARBA00022741"/>
    </source>
</evidence>
<dbReference type="STRING" id="418985.A0A1V9XSJ5"/>
<name>A0A1V9XSJ5_9ACAR</name>
<feature type="binding site" evidence="18">
    <location>
        <position position="375"/>
    </location>
    <ligand>
        <name>ATP</name>
        <dbReference type="ChEBI" id="CHEBI:30616"/>
    </ligand>
</feature>
<evidence type="ECO:0000256" key="19">
    <source>
        <dbReference type="PIRSR" id="PIRSR038895-2"/>
    </source>
</evidence>
<feature type="binding site" evidence="18">
    <location>
        <position position="389"/>
    </location>
    <ligand>
        <name>ATP</name>
        <dbReference type="ChEBI" id="CHEBI:30616"/>
    </ligand>
</feature>
<evidence type="ECO:0000256" key="1">
    <source>
        <dbReference type="ARBA" id="ARBA00004273"/>
    </source>
</evidence>
<dbReference type="SUPFAM" id="SSF53623">
    <property type="entry name" value="MurD-like peptide ligases, catalytic domain"/>
    <property type="match status" value="1"/>
</dbReference>
<evidence type="ECO:0000256" key="11">
    <source>
        <dbReference type="ARBA" id="ARBA00022792"/>
    </source>
</evidence>
<evidence type="ECO:0000256" key="13">
    <source>
        <dbReference type="ARBA" id="ARBA00022842"/>
    </source>
</evidence>
<evidence type="ECO:0000256" key="4">
    <source>
        <dbReference type="ARBA" id="ARBA00005150"/>
    </source>
</evidence>
<dbReference type="EC" id="6.3.2.17" evidence="17"/>
<keyword evidence="14" id="KW-0496">Mitochondrion</keyword>
<dbReference type="AlphaFoldDB" id="A0A1V9XSJ5"/>
<dbReference type="UniPathway" id="UPA00850"/>
<feature type="binding site" evidence="19">
    <location>
        <position position="231"/>
    </location>
    <ligand>
        <name>Mg(2+)</name>
        <dbReference type="ChEBI" id="CHEBI:18420"/>
        <label>1</label>
    </ligand>
</feature>